<dbReference type="Proteomes" id="UP000003973">
    <property type="component" value="Unassembled WGS sequence"/>
</dbReference>
<feature type="region of interest" description="Disordered" evidence="1">
    <location>
        <begin position="33"/>
        <end position="73"/>
    </location>
</feature>
<organism evidence="2 3">
    <name type="scientific">Oxalobacter paraformigenes</name>
    <dbReference type="NCBI Taxonomy" id="556268"/>
    <lineage>
        <taxon>Bacteria</taxon>
        <taxon>Pseudomonadati</taxon>
        <taxon>Pseudomonadota</taxon>
        <taxon>Betaproteobacteria</taxon>
        <taxon>Burkholderiales</taxon>
        <taxon>Oxalobacteraceae</taxon>
        <taxon>Oxalobacter</taxon>
    </lineage>
</organism>
<accession>C3X425</accession>
<comment type="caution">
    <text evidence="2">The sequence shown here is derived from an EMBL/GenBank/DDBJ whole genome shotgun (WGS) entry which is preliminary data.</text>
</comment>
<proteinExistence type="predicted"/>
<dbReference type="AlphaFoldDB" id="C3X425"/>
<name>C3X425_9BURK</name>
<keyword evidence="3" id="KW-1185">Reference proteome</keyword>
<evidence type="ECO:0000313" key="3">
    <source>
        <dbReference type="Proteomes" id="UP000003973"/>
    </source>
</evidence>
<evidence type="ECO:0000313" key="2">
    <source>
        <dbReference type="EMBL" id="EEO27961.1"/>
    </source>
</evidence>
<dbReference type="EMBL" id="ACDP02000010">
    <property type="protein sequence ID" value="EEO27961.1"/>
    <property type="molecule type" value="Genomic_DNA"/>
</dbReference>
<dbReference type="HOGENOM" id="CLU_2701245_0_0_4"/>
<dbReference type="RefSeq" id="WP_005877336.1">
    <property type="nucleotide sequence ID" value="NZ_CABMNL010000001.1"/>
</dbReference>
<gene>
    <name evidence="2" type="ORF">OFAG_01114</name>
</gene>
<evidence type="ECO:0000256" key="1">
    <source>
        <dbReference type="SAM" id="MobiDB-lite"/>
    </source>
</evidence>
<protein>
    <submittedName>
        <fullName evidence="2">Uncharacterized protein</fullName>
    </submittedName>
</protein>
<sequence>MQIIIDIQAGDSNRTLSLIRQIVDEPQPIRESIGETVLNRNRGRRRQQADPEDTLASVVGPGAGRQQGQQDTR</sequence>
<reference evidence="2" key="1">
    <citation type="submission" date="2011-10" db="EMBL/GenBank/DDBJ databases">
        <title>The Genome Sequence of Oxalobacter formigenes HOxBLS.</title>
        <authorList>
            <consortium name="The Broad Institute Genome Sequencing Platform"/>
            <person name="Earl A."/>
            <person name="Ward D."/>
            <person name="Feldgarden M."/>
            <person name="Gevers D."/>
            <person name="Allison M.J."/>
            <person name="Humphrey S."/>
            <person name="Young S.K."/>
            <person name="Zeng Q."/>
            <person name="Gargeya S."/>
            <person name="Fitzgerald M."/>
            <person name="Haas B."/>
            <person name="Abouelleil A."/>
            <person name="Alvarado L."/>
            <person name="Arachchi H.M."/>
            <person name="Berlin A."/>
            <person name="Brown A."/>
            <person name="Chapman S.B."/>
            <person name="Chen Z."/>
            <person name="Dunbar C."/>
            <person name="Freedman E."/>
            <person name="Gearin G."/>
            <person name="Goldberg J."/>
            <person name="Griggs A."/>
            <person name="Gujja S."/>
            <person name="Heiman D."/>
            <person name="Howarth C."/>
            <person name="Larson L."/>
            <person name="Lui A."/>
            <person name="MacDonald P.J.P."/>
            <person name="Montmayeur A."/>
            <person name="Murphy C."/>
            <person name="Neiman D."/>
            <person name="Pearson M."/>
            <person name="Priest M."/>
            <person name="Roberts A."/>
            <person name="Saif S."/>
            <person name="Shea T."/>
            <person name="Shenoy N."/>
            <person name="Sisk P."/>
            <person name="Stolte C."/>
            <person name="Sykes S."/>
            <person name="Wortman J."/>
            <person name="Nusbaum C."/>
            <person name="Birren B."/>
        </authorList>
    </citation>
    <scope>NUCLEOTIDE SEQUENCE [LARGE SCALE GENOMIC DNA]</scope>
    <source>
        <strain evidence="2">HOxBLS</strain>
    </source>
</reference>